<dbReference type="PANTHER" id="PTHR24305">
    <property type="entry name" value="CYTOCHROME P450"/>
    <property type="match status" value="1"/>
</dbReference>
<keyword evidence="6 16" id="KW-0812">Transmembrane</keyword>
<evidence type="ECO:0000256" key="2">
    <source>
        <dbReference type="ARBA" id="ARBA00004167"/>
    </source>
</evidence>
<dbReference type="GO" id="GO:0005506">
    <property type="term" value="F:iron ion binding"/>
    <property type="evidence" value="ECO:0007669"/>
    <property type="project" value="InterPro"/>
</dbReference>
<dbReference type="SUPFAM" id="SSF48264">
    <property type="entry name" value="Cytochrome P450"/>
    <property type="match status" value="1"/>
</dbReference>
<dbReference type="GO" id="GO:0004497">
    <property type="term" value="F:monooxygenase activity"/>
    <property type="evidence" value="ECO:0007669"/>
    <property type="project" value="UniProtKB-KW"/>
</dbReference>
<comment type="subcellular location">
    <subcellularLocation>
        <location evidence="2">Membrane</location>
        <topology evidence="2">Single-pass membrane protein</topology>
    </subcellularLocation>
</comment>
<dbReference type="VEuPathDB" id="FungiDB:An02g13980"/>
<evidence type="ECO:0000256" key="8">
    <source>
        <dbReference type="ARBA" id="ARBA00022989"/>
    </source>
</evidence>
<keyword evidence="11" id="KW-0503">Monooxygenase</keyword>
<comment type="cofactor">
    <cofactor evidence="1 15">
        <name>heme</name>
        <dbReference type="ChEBI" id="CHEBI:30413"/>
    </cofactor>
</comment>
<keyword evidence="5 15" id="KW-0349">Heme</keyword>
<comment type="catalytic activity">
    <reaction evidence="13">
        <text>7-methylmellein + 3 reduced [NADPH--hemoprotein reductase] + 3 O2 = 7-carboxymellein + 3 oxidized [NADPH--hemoprotein reductase] + 4 H2O + 4 H(+)</text>
        <dbReference type="Rhea" id="RHEA:72771"/>
        <dbReference type="Rhea" id="RHEA-COMP:11964"/>
        <dbReference type="Rhea" id="RHEA-COMP:11965"/>
        <dbReference type="ChEBI" id="CHEBI:15377"/>
        <dbReference type="ChEBI" id="CHEBI:15378"/>
        <dbReference type="ChEBI" id="CHEBI:15379"/>
        <dbReference type="ChEBI" id="CHEBI:57618"/>
        <dbReference type="ChEBI" id="CHEBI:58210"/>
        <dbReference type="ChEBI" id="CHEBI:192524"/>
        <dbReference type="ChEBI" id="CHEBI:192525"/>
    </reaction>
    <physiologicalReaction direction="left-to-right" evidence="13">
        <dbReference type="Rhea" id="RHEA:72772"/>
    </physiologicalReaction>
</comment>
<evidence type="ECO:0000256" key="10">
    <source>
        <dbReference type="ARBA" id="ARBA00023004"/>
    </source>
</evidence>
<feature type="transmembrane region" description="Helical" evidence="16">
    <location>
        <begin position="7"/>
        <end position="33"/>
    </location>
</feature>
<evidence type="ECO:0000256" key="11">
    <source>
        <dbReference type="ARBA" id="ARBA00023033"/>
    </source>
</evidence>
<evidence type="ECO:0000256" key="16">
    <source>
        <dbReference type="SAM" id="Phobius"/>
    </source>
</evidence>
<evidence type="ECO:0000256" key="5">
    <source>
        <dbReference type="ARBA" id="ARBA00022617"/>
    </source>
</evidence>
<keyword evidence="9" id="KW-0560">Oxidoreductase</keyword>
<comment type="similarity">
    <text evidence="4">Belongs to the cytochrome P450 family.</text>
</comment>
<dbReference type="VEuPathDB" id="FungiDB:M747DRAFT_275882"/>
<dbReference type="VEuPathDB" id="FungiDB:ATCC64974_51550"/>
<protein>
    <recommendedName>
        <fullName evidence="14">Cytochrome P450 monooxygenase otaC</fullName>
    </recommendedName>
</protein>
<evidence type="ECO:0000256" key="12">
    <source>
        <dbReference type="ARBA" id="ARBA00023136"/>
    </source>
</evidence>
<keyword evidence="10 15" id="KW-0408">Iron</keyword>
<evidence type="ECO:0000256" key="6">
    <source>
        <dbReference type="ARBA" id="ARBA00022692"/>
    </source>
</evidence>
<evidence type="ECO:0000256" key="1">
    <source>
        <dbReference type="ARBA" id="ARBA00001971"/>
    </source>
</evidence>
<feature type="binding site" description="axial binding residue" evidence="15">
    <location>
        <position position="463"/>
    </location>
    <ligand>
        <name>heme</name>
        <dbReference type="ChEBI" id="CHEBI:30413"/>
    </ligand>
    <ligandPart>
        <name>Fe</name>
        <dbReference type="ChEBI" id="CHEBI:18248"/>
    </ligandPart>
</feature>
<dbReference type="Pfam" id="PF00067">
    <property type="entry name" value="p450"/>
    <property type="match status" value="1"/>
</dbReference>
<evidence type="ECO:0000256" key="3">
    <source>
        <dbReference type="ARBA" id="ARBA00004685"/>
    </source>
</evidence>
<evidence type="ECO:0000256" key="15">
    <source>
        <dbReference type="PIRSR" id="PIRSR602401-1"/>
    </source>
</evidence>
<dbReference type="InterPro" id="IPR036396">
    <property type="entry name" value="Cyt_P450_sf"/>
</dbReference>
<dbReference type="eggNOG" id="KOG0158">
    <property type="taxonomic scope" value="Eukaryota"/>
</dbReference>
<dbReference type="Gene3D" id="1.10.630.10">
    <property type="entry name" value="Cytochrome P450"/>
    <property type="match status" value="1"/>
</dbReference>
<evidence type="ECO:0000256" key="4">
    <source>
        <dbReference type="ARBA" id="ARBA00010617"/>
    </source>
</evidence>
<comment type="caution">
    <text evidence="17">The sequence shown here is derived from an EMBL/GenBank/DDBJ whole genome shotgun (WGS) entry which is preliminary data.</text>
</comment>
<dbReference type="InterPro" id="IPR001128">
    <property type="entry name" value="Cyt_P450"/>
</dbReference>
<keyword evidence="8 16" id="KW-1133">Transmembrane helix</keyword>
<dbReference type="EMBL" id="NKJJ02000003">
    <property type="protein sequence ID" value="TPR08478.1"/>
    <property type="molecule type" value="Genomic_DNA"/>
</dbReference>
<dbReference type="GO" id="GO:0016020">
    <property type="term" value="C:membrane"/>
    <property type="evidence" value="ECO:0007669"/>
    <property type="project" value="UniProtKB-SubCell"/>
</dbReference>
<name>A0A254TQ86_ASPNG</name>
<dbReference type="CDD" id="cd11062">
    <property type="entry name" value="CYP58-like"/>
    <property type="match status" value="1"/>
</dbReference>
<organism evidence="17 18">
    <name type="scientific">Aspergillus niger</name>
    <dbReference type="NCBI Taxonomy" id="5061"/>
    <lineage>
        <taxon>Eukaryota</taxon>
        <taxon>Fungi</taxon>
        <taxon>Dikarya</taxon>
        <taxon>Ascomycota</taxon>
        <taxon>Pezizomycotina</taxon>
        <taxon>Eurotiomycetes</taxon>
        <taxon>Eurotiomycetidae</taxon>
        <taxon>Eurotiales</taxon>
        <taxon>Aspergillaceae</taxon>
        <taxon>Aspergillus</taxon>
        <taxon>Aspergillus subgen. Circumdati</taxon>
    </lineage>
</organism>
<evidence type="ECO:0000313" key="17">
    <source>
        <dbReference type="EMBL" id="TPR08478.1"/>
    </source>
</evidence>
<accession>A0A254TQ86</accession>
<dbReference type="InterPro" id="IPR002401">
    <property type="entry name" value="Cyt_P450_E_grp-I"/>
</dbReference>
<keyword evidence="7 15" id="KW-0479">Metal-binding</keyword>
<proteinExistence type="inferred from homology"/>
<dbReference type="PRINTS" id="PR00385">
    <property type="entry name" value="P450"/>
</dbReference>
<dbReference type="GO" id="GO:0016705">
    <property type="term" value="F:oxidoreductase activity, acting on paired donors, with incorporation or reduction of molecular oxygen"/>
    <property type="evidence" value="ECO:0007669"/>
    <property type="project" value="InterPro"/>
</dbReference>
<comment type="pathway">
    <text evidence="3">Mycotoxin biosynthesis.</text>
</comment>
<dbReference type="Proteomes" id="UP000197666">
    <property type="component" value="Unassembled WGS sequence"/>
</dbReference>
<evidence type="ECO:0000256" key="14">
    <source>
        <dbReference type="ARBA" id="ARBA00069646"/>
    </source>
</evidence>
<sequence length="533" mass="60736">MTLFGELSYLSLASITLTVFLAYVIGCIVYRLYLSPIAAFPGPPLAAVTWYYEFYYDAICGGRYIFKIKDMHKRYGPIVRINPEELHIETSTFYDELYAPGGKKRRNLNPQFEHQFGAPNSTFATVDHDLHRMRRSALSPFFSKASVRRLQPVIWEKVDKLLRRLDEFKNTGQPVRMDIAYAAFTNDVIMEYSFNHSRDRLQKPDFGEPAQEAVLAMSKVVHWMKHYHWLIYLAQLIPPWIVSWISPTVANVLEDEQSFTRENVAQVHQIMNDKDRLGVGKQSKTIFHDLLANPDLPVSEKSVEQLGQEAKILVAGGTETTSWTLSVITYYLLSQPHTLSRLRAELIASIPDPTASVGIEVLEHLPYLTAVIQEGLRLSYGSVGRLARVSPDEAVTFHDEKRAKDWIIPPGTPMSMNSVFVHHDPTIFPEPSKFSPERWIEAEKEGKRLNRYLVSFTKGSRSCVGINLAYAELYICVSRIFRLYSCTEDEMSGKGGWLELFETSNEDVEFATDMFIPATRQGSKGVRMLVKGI</sequence>
<evidence type="ECO:0000256" key="7">
    <source>
        <dbReference type="ARBA" id="ARBA00022723"/>
    </source>
</evidence>
<dbReference type="FunFam" id="1.10.630.10:FF:000069">
    <property type="entry name" value="Cytochrome P450, putative (Eurofung)"/>
    <property type="match status" value="1"/>
</dbReference>
<dbReference type="PRINTS" id="PR00463">
    <property type="entry name" value="EP450I"/>
</dbReference>
<dbReference type="PANTHER" id="PTHR24305:SF157">
    <property type="entry name" value="N-ACETYLTRYPTOPHAN 6-HYDROXYLASE IVOC-RELATED"/>
    <property type="match status" value="1"/>
</dbReference>
<dbReference type="InterPro" id="IPR050121">
    <property type="entry name" value="Cytochrome_P450_monoxygenase"/>
</dbReference>
<keyword evidence="12 16" id="KW-0472">Membrane</keyword>
<dbReference type="VEuPathDB" id="FungiDB:ASPNIDRAFT2_1122909"/>
<reference evidence="18" key="1">
    <citation type="submission" date="2018-10" db="EMBL/GenBank/DDBJ databases">
        <title>FDA dAtabase for Regulatory Grade micrObial Sequences (FDA-ARGOS): Supporting development and validation of Infectious Disease Dx tests.</title>
        <authorList>
            <person name="Kerrigan L."/>
            <person name="Tallon L."/>
            <person name="Sadzewicz L."/>
            <person name="Sengamalay N."/>
            <person name="Ott S."/>
            <person name="Godinez A."/>
            <person name="Nagaraj S."/>
            <person name="Vavikolanu K."/>
            <person name="Nadendla S."/>
            <person name="George J."/>
            <person name="Sichtig H."/>
        </authorList>
    </citation>
    <scope>NUCLEOTIDE SEQUENCE [LARGE SCALE GENOMIC DNA]</scope>
    <source>
        <strain evidence="18">FDAARGOS_311</strain>
    </source>
</reference>
<dbReference type="GO" id="GO:0020037">
    <property type="term" value="F:heme binding"/>
    <property type="evidence" value="ECO:0007669"/>
    <property type="project" value="InterPro"/>
</dbReference>
<dbReference type="AlphaFoldDB" id="A0A254TQ86"/>
<evidence type="ECO:0000256" key="9">
    <source>
        <dbReference type="ARBA" id="ARBA00023002"/>
    </source>
</evidence>
<gene>
    <name evidence="17" type="ORF">CAN33_004385</name>
</gene>
<evidence type="ECO:0000256" key="13">
    <source>
        <dbReference type="ARBA" id="ARBA00051517"/>
    </source>
</evidence>
<evidence type="ECO:0000313" key="18">
    <source>
        <dbReference type="Proteomes" id="UP000197666"/>
    </source>
</evidence>